<reference evidence="2" key="2">
    <citation type="submission" date="2021-08" db="EMBL/GenBank/DDBJ databases">
        <authorList>
            <person name="Tani A."/>
            <person name="Ola A."/>
            <person name="Ogura Y."/>
            <person name="Katsura K."/>
            <person name="Hayashi T."/>
        </authorList>
    </citation>
    <scope>NUCLEOTIDE SEQUENCE</scope>
    <source>
        <strain evidence="2">NBRC 103626</strain>
    </source>
</reference>
<name>A0AA37M905_9HYPH</name>
<comment type="caution">
    <text evidence="2">The sequence shown here is derived from an EMBL/GenBank/DDBJ whole genome shotgun (WGS) entry which is preliminary data.</text>
</comment>
<keyword evidence="1" id="KW-0812">Transmembrane</keyword>
<evidence type="ECO:0000313" key="3">
    <source>
        <dbReference type="Proteomes" id="UP001055108"/>
    </source>
</evidence>
<dbReference type="EMBL" id="BPQM01000003">
    <property type="protein sequence ID" value="GJD76982.1"/>
    <property type="molecule type" value="Genomic_DNA"/>
</dbReference>
<dbReference type="AlphaFoldDB" id="A0AA37M905"/>
<keyword evidence="1" id="KW-0472">Membrane</keyword>
<proteinExistence type="predicted"/>
<protein>
    <submittedName>
        <fullName evidence="2">Uncharacterized protein</fullName>
    </submittedName>
</protein>
<keyword evidence="3" id="KW-1185">Reference proteome</keyword>
<evidence type="ECO:0000313" key="2">
    <source>
        <dbReference type="EMBL" id="GJD76982.1"/>
    </source>
</evidence>
<sequence length="30" mass="3193">MEVAVMVAGVLGAVGTMLCMMPGLDSFFEW</sequence>
<reference evidence="2" key="1">
    <citation type="journal article" date="2016" name="Front. Microbiol.">
        <title>Genome Sequence of the Piezophilic, Mesophilic Sulfate-Reducing Bacterium Desulfovibrio indicus J2T.</title>
        <authorList>
            <person name="Cao J."/>
            <person name="Maignien L."/>
            <person name="Shao Z."/>
            <person name="Alain K."/>
            <person name="Jebbar M."/>
        </authorList>
    </citation>
    <scope>NUCLEOTIDE SEQUENCE</scope>
    <source>
        <strain evidence="2">NBRC 103626</strain>
    </source>
</reference>
<evidence type="ECO:0000256" key="1">
    <source>
        <dbReference type="SAM" id="Phobius"/>
    </source>
</evidence>
<feature type="transmembrane region" description="Helical" evidence="1">
    <location>
        <begin position="6"/>
        <end position="24"/>
    </location>
</feature>
<dbReference type="Proteomes" id="UP001055108">
    <property type="component" value="Unassembled WGS sequence"/>
</dbReference>
<accession>A0AA37M905</accession>
<keyword evidence="1" id="KW-1133">Transmembrane helix</keyword>
<gene>
    <name evidence="2" type="ORF">NBEOAGPD_0183</name>
</gene>
<organism evidence="2 3">
    <name type="scientific">Methylobacterium gregans</name>
    <dbReference type="NCBI Taxonomy" id="374424"/>
    <lineage>
        <taxon>Bacteria</taxon>
        <taxon>Pseudomonadati</taxon>
        <taxon>Pseudomonadota</taxon>
        <taxon>Alphaproteobacteria</taxon>
        <taxon>Hyphomicrobiales</taxon>
        <taxon>Methylobacteriaceae</taxon>
        <taxon>Methylobacterium</taxon>
    </lineage>
</organism>